<evidence type="ECO:0000256" key="2">
    <source>
        <dbReference type="SAM" id="MobiDB-lite"/>
    </source>
</evidence>
<feature type="compositionally biased region" description="Polar residues" evidence="2">
    <location>
        <begin position="1"/>
        <end position="19"/>
    </location>
</feature>
<dbReference type="Proteomes" id="UP001222932">
    <property type="component" value="Unassembled WGS sequence"/>
</dbReference>
<dbReference type="AlphaFoldDB" id="A0AAD3TUA6"/>
<feature type="region of interest" description="Disordered" evidence="2">
    <location>
        <begin position="260"/>
        <end position="359"/>
    </location>
</feature>
<evidence type="ECO:0000256" key="1">
    <source>
        <dbReference type="SAM" id="Coils"/>
    </source>
</evidence>
<organism evidence="3 4">
    <name type="scientific">Cutaneotrichosporon spelunceum</name>
    <dbReference type="NCBI Taxonomy" id="1672016"/>
    <lineage>
        <taxon>Eukaryota</taxon>
        <taxon>Fungi</taxon>
        <taxon>Dikarya</taxon>
        <taxon>Basidiomycota</taxon>
        <taxon>Agaricomycotina</taxon>
        <taxon>Tremellomycetes</taxon>
        <taxon>Trichosporonales</taxon>
        <taxon>Trichosporonaceae</taxon>
        <taxon>Cutaneotrichosporon</taxon>
    </lineage>
</organism>
<gene>
    <name evidence="3" type="ORF">CspeluHIS016_0308810</name>
</gene>
<sequence>MSQAQSRLPRSRSTQSARPPTQRPSAASGAPATPGHSRKPSLTRPPPARTLRPKPSPLPSHRPSGSGTSSISTRSAIPSLGRLGPPRPPSSSNSSISTKDEDTLALRPVQSLTTLRQPKIEKAPAALTAARTGPAPSAKPAVMGCRPRAAMLVEKPEKPETPRSQNRAPEKGPEKRDKVTVKPERVDKLVLAKAGDRVKRTPSTRSPVLAGARRVPARGESSESLPAPPPKATRSLMRRPLSLADRVFGGSAKIAAKEVLASPAVSPSISPSPTEQKQPRLTRPGDVLRTTLGANSNCSAPKSPSQSSPAAVKCSPTRNPPEDKSGDKFKLPFGKRTPARRIVTTPASRRTLPETPGLSTFLRDQSTRIGQIGEEDISLASSTSFRALTPPGQESTDLDFVSAVAASSPSGPSSRSQPHSHSAHSHADRTRARYPRSPLSPTSPLSSRRARPIATSTELRAELARVKNERVVLETRVAAAEAEVGRLTGLAEAAMRDRQHALDRAETAEVAREAALWDAVVQAADEAIEEERAFRLAIAAARAMAMAM</sequence>
<comment type="caution">
    <text evidence="3">The sequence shown here is derived from an EMBL/GenBank/DDBJ whole genome shotgun (WGS) entry which is preliminary data.</text>
</comment>
<feature type="compositionally biased region" description="Low complexity" evidence="2">
    <location>
        <begin position="299"/>
        <end position="311"/>
    </location>
</feature>
<feature type="region of interest" description="Disordered" evidence="2">
    <location>
        <begin position="1"/>
        <end position="238"/>
    </location>
</feature>
<reference evidence="3" key="1">
    <citation type="journal article" date="2023" name="BMC Genomics">
        <title>Chromosome-level genome assemblies of Cutaneotrichosporon spp. (Trichosporonales, Basidiomycota) reveal imbalanced evolution between nucleotide sequences and chromosome synteny.</title>
        <authorList>
            <person name="Kobayashi Y."/>
            <person name="Kayamori A."/>
            <person name="Aoki K."/>
            <person name="Shiwa Y."/>
            <person name="Matsutani M."/>
            <person name="Fujita N."/>
            <person name="Sugita T."/>
            <person name="Iwasaki W."/>
            <person name="Tanaka N."/>
            <person name="Takashima M."/>
        </authorList>
    </citation>
    <scope>NUCLEOTIDE SEQUENCE</scope>
    <source>
        <strain evidence="3">HIS016</strain>
    </source>
</reference>
<proteinExistence type="predicted"/>
<feature type="compositionally biased region" description="Low complexity" evidence="2">
    <location>
        <begin position="61"/>
        <end position="97"/>
    </location>
</feature>
<dbReference type="EMBL" id="BTCM01000003">
    <property type="protein sequence ID" value="GMK57041.1"/>
    <property type="molecule type" value="Genomic_DNA"/>
</dbReference>
<reference evidence="3" key="2">
    <citation type="submission" date="2023-06" db="EMBL/GenBank/DDBJ databases">
        <authorList>
            <person name="Kobayashi Y."/>
            <person name="Kayamori A."/>
            <person name="Aoki K."/>
            <person name="Shiwa Y."/>
            <person name="Fujita N."/>
            <person name="Sugita T."/>
            <person name="Iwasaki W."/>
            <person name="Tanaka N."/>
            <person name="Takashima M."/>
        </authorList>
    </citation>
    <scope>NUCLEOTIDE SEQUENCE</scope>
    <source>
        <strain evidence="3">HIS016</strain>
    </source>
</reference>
<name>A0AAD3TUA6_9TREE</name>
<feature type="coiled-coil region" evidence="1">
    <location>
        <begin position="456"/>
        <end position="483"/>
    </location>
</feature>
<feature type="compositionally biased region" description="Pro residues" evidence="2">
    <location>
        <begin position="43"/>
        <end position="60"/>
    </location>
</feature>
<feature type="compositionally biased region" description="Low complexity" evidence="2">
    <location>
        <begin position="404"/>
        <end position="420"/>
    </location>
</feature>
<accession>A0AAD3TUA6</accession>
<feature type="compositionally biased region" description="Low complexity" evidence="2">
    <location>
        <begin position="435"/>
        <end position="447"/>
    </location>
</feature>
<feature type="compositionally biased region" description="Low complexity" evidence="2">
    <location>
        <begin position="261"/>
        <end position="273"/>
    </location>
</feature>
<feature type="compositionally biased region" description="Basic and acidic residues" evidence="2">
    <location>
        <begin position="168"/>
        <end position="199"/>
    </location>
</feature>
<protein>
    <submittedName>
        <fullName evidence="3">Uncharacterized protein</fullName>
    </submittedName>
</protein>
<feature type="region of interest" description="Disordered" evidence="2">
    <location>
        <begin position="404"/>
        <end position="454"/>
    </location>
</feature>
<evidence type="ECO:0000313" key="3">
    <source>
        <dbReference type="EMBL" id="GMK57041.1"/>
    </source>
</evidence>
<feature type="compositionally biased region" description="Low complexity" evidence="2">
    <location>
        <begin position="24"/>
        <end position="35"/>
    </location>
</feature>
<keyword evidence="4" id="KW-1185">Reference proteome</keyword>
<feature type="compositionally biased region" description="Basic and acidic residues" evidence="2">
    <location>
        <begin position="320"/>
        <end position="330"/>
    </location>
</feature>
<keyword evidence="1" id="KW-0175">Coiled coil</keyword>
<evidence type="ECO:0000313" key="4">
    <source>
        <dbReference type="Proteomes" id="UP001222932"/>
    </source>
</evidence>